<dbReference type="InterPro" id="IPR009057">
    <property type="entry name" value="Homeodomain-like_sf"/>
</dbReference>
<dbReference type="GO" id="GO:0003700">
    <property type="term" value="F:DNA-binding transcription factor activity"/>
    <property type="evidence" value="ECO:0007669"/>
    <property type="project" value="InterPro"/>
</dbReference>
<keyword evidence="1" id="KW-0805">Transcription regulation</keyword>
<evidence type="ECO:0000313" key="5">
    <source>
        <dbReference type="EMBL" id="MCP9763080.1"/>
    </source>
</evidence>
<dbReference type="InterPro" id="IPR018060">
    <property type="entry name" value="HTH_AraC"/>
</dbReference>
<keyword evidence="3" id="KW-0804">Transcription</keyword>
<dbReference type="Pfam" id="PF12833">
    <property type="entry name" value="HTH_18"/>
    <property type="match status" value="1"/>
</dbReference>
<evidence type="ECO:0000259" key="4">
    <source>
        <dbReference type="PROSITE" id="PS01124"/>
    </source>
</evidence>
<dbReference type="InterPro" id="IPR020449">
    <property type="entry name" value="Tscrpt_reg_AraC-type_HTH"/>
</dbReference>
<dbReference type="InterPro" id="IPR018062">
    <property type="entry name" value="HTH_AraC-typ_CS"/>
</dbReference>
<feature type="domain" description="HTH araC/xylS-type" evidence="4">
    <location>
        <begin position="179"/>
        <end position="276"/>
    </location>
</feature>
<dbReference type="PRINTS" id="PR00032">
    <property type="entry name" value="HTHARAC"/>
</dbReference>
<gene>
    <name evidence="5" type="ORF">EGI31_08940</name>
</gene>
<keyword evidence="2" id="KW-0238">DNA-binding</keyword>
<dbReference type="GO" id="GO:0043565">
    <property type="term" value="F:sequence-specific DNA binding"/>
    <property type="evidence" value="ECO:0007669"/>
    <property type="project" value="InterPro"/>
</dbReference>
<dbReference type="AlphaFoldDB" id="A0AAE3H4X1"/>
<proteinExistence type="predicted"/>
<dbReference type="PROSITE" id="PS00041">
    <property type="entry name" value="HTH_ARAC_FAMILY_1"/>
    <property type="match status" value="1"/>
</dbReference>
<accession>A0AAE3H4X1</accession>
<organism evidence="5 6">
    <name type="scientific">Lacihabitans soyangensis</name>
    <dbReference type="NCBI Taxonomy" id="869394"/>
    <lineage>
        <taxon>Bacteria</taxon>
        <taxon>Pseudomonadati</taxon>
        <taxon>Bacteroidota</taxon>
        <taxon>Cytophagia</taxon>
        <taxon>Cytophagales</taxon>
        <taxon>Leadbetterellaceae</taxon>
        <taxon>Lacihabitans</taxon>
    </lineage>
</organism>
<dbReference type="EMBL" id="RJUF01000020">
    <property type="protein sequence ID" value="MCP9763080.1"/>
    <property type="molecule type" value="Genomic_DNA"/>
</dbReference>
<dbReference type="PROSITE" id="PS01124">
    <property type="entry name" value="HTH_ARAC_FAMILY_2"/>
    <property type="match status" value="1"/>
</dbReference>
<dbReference type="Gene3D" id="2.60.120.10">
    <property type="entry name" value="Jelly Rolls"/>
    <property type="match status" value="1"/>
</dbReference>
<evidence type="ECO:0000256" key="2">
    <source>
        <dbReference type="ARBA" id="ARBA00023125"/>
    </source>
</evidence>
<dbReference type="Proteomes" id="UP001204144">
    <property type="component" value="Unassembled WGS sequence"/>
</dbReference>
<name>A0AAE3H4X1_9BACT</name>
<protein>
    <submittedName>
        <fullName evidence="5">AraC family transcriptional regulator</fullName>
    </submittedName>
</protein>
<dbReference type="SMART" id="SM00342">
    <property type="entry name" value="HTH_ARAC"/>
    <property type="match status" value="1"/>
</dbReference>
<evidence type="ECO:0000256" key="1">
    <source>
        <dbReference type="ARBA" id="ARBA00023015"/>
    </source>
</evidence>
<keyword evidence="6" id="KW-1185">Reference proteome</keyword>
<dbReference type="PANTHER" id="PTHR43280:SF27">
    <property type="entry name" value="TRANSCRIPTIONAL REGULATOR MTLR"/>
    <property type="match status" value="1"/>
</dbReference>
<dbReference type="InterPro" id="IPR011051">
    <property type="entry name" value="RmlC_Cupin_sf"/>
</dbReference>
<dbReference type="Gene3D" id="1.10.10.60">
    <property type="entry name" value="Homeodomain-like"/>
    <property type="match status" value="2"/>
</dbReference>
<dbReference type="InterPro" id="IPR014710">
    <property type="entry name" value="RmlC-like_jellyroll"/>
</dbReference>
<dbReference type="SUPFAM" id="SSF51182">
    <property type="entry name" value="RmlC-like cupins"/>
    <property type="match status" value="1"/>
</dbReference>
<evidence type="ECO:0000256" key="3">
    <source>
        <dbReference type="ARBA" id="ARBA00023163"/>
    </source>
</evidence>
<dbReference type="PANTHER" id="PTHR43280">
    <property type="entry name" value="ARAC-FAMILY TRANSCRIPTIONAL REGULATOR"/>
    <property type="match status" value="1"/>
</dbReference>
<reference evidence="5 6" key="1">
    <citation type="submission" date="2018-11" db="EMBL/GenBank/DDBJ databases">
        <title>Novel bacteria species description.</title>
        <authorList>
            <person name="Han J.-H."/>
        </authorList>
    </citation>
    <scope>NUCLEOTIDE SEQUENCE [LARGE SCALE GENOMIC DNA]</scope>
    <source>
        <strain evidence="5 6">KCTC23259</strain>
    </source>
</reference>
<dbReference type="SUPFAM" id="SSF46689">
    <property type="entry name" value="Homeodomain-like"/>
    <property type="match status" value="1"/>
</dbReference>
<comment type="caution">
    <text evidence="5">The sequence shown here is derived from an EMBL/GenBank/DDBJ whole genome shotgun (WGS) entry which is preliminary data.</text>
</comment>
<evidence type="ECO:0000313" key="6">
    <source>
        <dbReference type="Proteomes" id="UP001204144"/>
    </source>
</evidence>
<sequence length="285" mass="33127">MLIPLERIIPDEGSSFKVIYHDVLPEVFLWNYHYHPEIELVFVFDGIGRRHVGNHVSFYEGGDLVLIGSNLPHSGFGYGALGRHEEIVLQFKKELIQDTVEFEKVNRMLKNAQFGVAFSPETKKALAEDFREMRSLPSFERYLALINILQKLAQQTDFQLLNNALFQQSIFSKDQNRVLRIFEFVEKNYTEVINTQSVADLSNLTLPAFCNYFKKNFGVSFTDFLNEYRINQACRQLTEGKSVSDVAFLCGFNSLSYFSRTFNQFKSISPSEFQNKVYEKKERKK</sequence>